<dbReference type="InterPro" id="IPR036305">
    <property type="entry name" value="RGS_sf"/>
</dbReference>
<organism evidence="3 4">
    <name type="scientific">Clupea harengus</name>
    <name type="common">Atlantic herring</name>
    <dbReference type="NCBI Taxonomy" id="7950"/>
    <lineage>
        <taxon>Eukaryota</taxon>
        <taxon>Metazoa</taxon>
        <taxon>Chordata</taxon>
        <taxon>Craniata</taxon>
        <taxon>Vertebrata</taxon>
        <taxon>Euteleostomi</taxon>
        <taxon>Actinopterygii</taxon>
        <taxon>Neopterygii</taxon>
        <taxon>Teleostei</taxon>
        <taxon>Clupei</taxon>
        <taxon>Clupeiformes</taxon>
        <taxon>Clupeoidei</taxon>
        <taxon>Clupeidae</taxon>
        <taxon>Clupea</taxon>
    </lineage>
</organism>
<dbReference type="OrthoDB" id="196547at2759"/>
<keyword evidence="3" id="KW-1185">Reference proteome</keyword>
<dbReference type="SUPFAM" id="SSF48097">
    <property type="entry name" value="Regulator of G-protein signaling, RGS"/>
    <property type="match status" value="1"/>
</dbReference>
<dbReference type="GeneID" id="105904714"/>
<dbReference type="InterPro" id="IPR016137">
    <property type="entry name" value="RGS"/>
</dbReference>
<feature type="compositionally biased region" description="Polar residues" evidence="1">
    <location>
        <begin position="177"/>
        <end position="190"/>
    </location>
</feature>
<dbReference type="InterPro" id="IPR044926">
    <property type="entry name" value="RGS_subdomain_2"/>
</dbReference>
<proteinExistence type="predicted"/>
<evidence type="ECO:0000313" key="4">
    <source>
        <dbReference type="RefSeq" id="XP_031441977.1"/>
    </source>
</evidence>
<reference evidence="4" key="1">
    <citation type="submission" date="2025-08" db="UniProtKB">
        <authorList>
            <consortium name="RefSeq"/>
        </authorList>
    </citation>
    <scope>IDENTIFICATION</scope>
</reference>
<dbReference type="SMART" id="SM00315">
    <property type="entry name" value="RGS"/>
    <property type="match status" value="1"/>
</dbReference>
<dbReference type="FunFam" id="1.10.167.10:FF:000001">
    <property type="entry name" value="Putative regulator of g-protein signaling 12"/>
    <property type="match status" value="1"/>
</dbReference>
<accession>A0A6P8H2W1</accession>
<name>A0A6P8H2W1_CLUHA</name>
<feature type="region of interest" description="Disordered" evidence="1">
    <location>
        <begin position="166"/>
        <end position="194"/>
    </location>
</feature>
<evidence type="ECO:0000259" key="2">
    <source>
        <dbReference type="PROSITE" id="PS50132"/>
    </source>
</evidence>
<feature type="compositionally biased region" description="Low complexity" evidence="1">
    <location>
        <begin position="166"/>
        <end position="176"/>
    </location>
</feature>
<feature type="region of interest" description="Disordered" evidence="1">
    <location>
        <begin position="44"/>
        <end position="72"/>
    </location>
</feature>
<dbReference type="RefSeq" id="XP_031441977.1">
    <property type="nucleotide sequence ID" value="XM_031586117.2"/>
</dbReference>
<dbReference type="PANTHER" id="PTHR10845:SF242">
    <property type="entry name" value="NOVEL PROTEIN SIMILAR TO VERTEBRATE REGULATOR OF G-PROTEIN SIGNALLING FAMILY"/>
    <property type="match status" value="1"/>
</dbReference>
<dbReference type="KEGG" id="char:105904714"/>
<evidence type="ECO:0000313" key="3">
    <source>
        <dbReference type="Proteomes" id="UP000515152"/>
    </source>
</evidence>
<gene>
    <name evidence="4" type="primary">si:ch211-152p11.4</name>
</gene>
<dbReference type="PANTHER" id="PTHR10845">
    <property type="entry name" value="REGULATOR OF G PROTEIN SIGNALING"/>
    <property type="match status" value="1"/>
</dbReference>
<sequence>MSSSMASSVMRRFSSEGSLLDLDVLPWRRVALKTAEEAQEGLGVGIYTPDHSPPRSPVPVMTTPRGGRGGAGRELVKEHSMSVENIHVLDKAPNDLQLLSLNESYRAYSDGQLAPAPAGSRESIGRDAPPSPSGSKCNPLSNTSLHRNQARARLSAAKLHIKSLFSTSQSPHSSHSNLAATEQKNSATSTTERRSRLPFLKQWSQVGHSRARLCREEMESWALSLSNLLSSRTGLSVFGAFLRSEFSEENLQFYLSCEQYRHSSNNFSLQRRARDICATFIQPGAPREVNLDSKTRELTLQLLQAPSHTSLSQAQKRIYSLLDTDCYPRFLQSQIYTSLLQDAD</sequence>
<dbReference type="Pfam" id="PF00615">
    <property type="entry name" value="RGS"/>
    <property type="match status" value="1"/>
</dbReference>
<feature type="domain" description="RGS" evidence="2">
    <location>
        <begin position="224"/>
        <end position="340"/>
    </location>
</feature>
<protein>
    <submittedName>
        <fullName evidence="4">Regulator of G-protein signaling 1 isoform X1</fullName>
    </submittedName>
</protein>
<dbReference type="AlphaFoldDB" id="A0A6P8H2W1"/>
<dbReference type="Proteomes" id="UP000515152">
    <property type="component" value="Chromosome 19"/>
</dbReference>
<feature type="compositionally biased region" description="Polar residues" evidence="1">
    <location>
        <begin position="133"/>
        <end position="143"/>
    </location>
</feature>
<dbReference type="Gene3D" id="1.10.167.10">
    <property type="entry name" value="Regulator of G-protein Signalling 4, domain 2"/>
    <property type="match status" value="1"/>
</dbReference>
<evidence type="ECO:0000256" key="1">
    <source>
        <dbReference type="SAM" id="MobiDB-lite"/>
    </source>
</evidence>
<dbReference type="PROSITE" id="PS50132">
    <property type="entry name" value="RGS"/>
    <property type="match status" value="1"/>
</dbReference>
<dbReference type="PRINTS" id="PR01301">
    <property type="entry name" value="RGSPROTEIN"/>
</dbReference>
<feature type="region of interest" description="Disordered" evidence="1">
    <location>
        <begin position="112"/>
        <end position="143"/>
    </location>
</feature>